<accession>A0AA36MEM0</accession>
<reference evidence="1" key="1">
    <citation type="submission" date="2023-07" db="EMBL/GenBank/DDBJ databases">
        <authorList>
            <consortium name="CYATHOMIX"/>
        </authorList>
    </citation>
    <scope>NUCLEOTIDE SEQUENCE</scope>
    <source>
        <strain evidence="1">N/A</strain>
    </source>
</reference>
<evidence type="ECO:0000313" key="1">
    <source>
        <dbReference type="EMBL" id="CAJ0606622.1"/>
    </source>
</evidence>
<gene>
    <name evidence="1" type="ORF">CYNAS_LOCUS18605</name>
</gene>
<evidence type="ECO:0000313" key="2">
    <source>
        <dbReference type="Proteomes" id="UP001176961"/>
    </source>
</evidence>
<keyword evidence="2" id="KW-1185">Reference proteome</keyword>
<dbReference type="Proteomes" id="UP001176961">
    <property type="component" value="Unassembled WGS sequence"/>
</dbReference>
<name>A0AA36MEM0_CYLNA</name>
<organism evidence="1 2">
    <name type="scientific">Cylicocyclus nassatus</name>
    <name type="common">Nematode worm</name>
    <dbReference type="NCBI Taxonomy" id="53992"/>
    <lineage>
        <taxon>Eukaryota</taxon>
        <taxon>Metazoa</taxon>
        <taxon>Ecdysozoa</taxon>
        <taxon>Nematoda</taxon>
        <taxon>Chromadorea</taxon>
        <taxon>Rhabditida</taxon>
        <taxon>Rhabditina</taxon>
        <taxon>Rhabditomorpha</taxon>
        <taxon>Strongyloidea</taxon>
        <taxon>Strongylidae</taxon>
        <taxon>Cylicocyclus</taxon>
    </lineage>
</organism>
<protein>
    <submittedName>
        <fullName evidence="1">Uncharacterized protein</fullName>
    </submittedName>
</protein>
<comment type="caution">
    <text evidence="1">The sequence shown here is derived from an EMBL/GenBank/DDBJ whole genome shotgun (WGS) entry which is preliminary data.</text>
</comment>
<dbReference type="EMBL" id="CATQJL010000316">
    <property type="protein sequence ID" value="CAJ0606622.1"/>
    <property type="molecule type" value="Genomic_DNA"/>
</dbReference>
<dbReference type="AlphaFoldDB" id="A0AA36MEM0"/>
<proteinExistence type="predicted"/>
<sequence>MLTERCNRRRSVDDRLIQTSCVCISTTVTKNYCTYYTAERWVPGRQQKIFDCQKVNGAMASSSFSSVYWGCGSKKVHILGELALILAIADIDVHSFPSHSVQFRNPGLLRWCPHQVFVSATALKRERLPLADLELPSLRNSERTLPSGIKCSACAEVIFPGKALLFHSSSLRALAVREIPQSLDVFVGSQIAGYRNDRNTVDLTLFWLSRTSKNVDIIEARQLQRHTAYGKRTAIRARINGRGKLGAGSIWTQFFPRMCHQGE</sequence>